<dbReference type="EMBL" id="BKCJ010337396">
    <property type="protein sequence ID" value="GEZ88640.1"/>
    <property type="molecule type" value="Genomic_DNA"/>
</dbReference>
<reference evidence="2" key="1">
    <citation type="journal article" date="2019" name="Sci. Rep.">
        <title>Draft genome of Tanacetum cinerariifolium, the natural source of mosquito coil.</title>
        <authorList>
            <person name="Yamashiro T."/>
            <person name="Shiraishi A."/>
            <person name="Satake H."/>
            <person name="Nakayama K."/>
        </authorList>
    </citation>
    <scope>NUCLEOTIDE SEQUENCE</scope>
</reference>
<accession>A0A699IV61</accession>
<feature type="compositionally biased region" description="Polar residues" evidence="1">
    <location>
        <begin position="253"/>
        <end position="264"/>
    </location>
</feature>
<organism evidence="2">
    <name type="scientific">Tanacetum cinerariifolium</name>
    <name type="common">Dalmatian daisy</name>
    <name type="synonym">Chrysanthemum cinerariifolium</name>
    <dbReference type="NCBI Taxonomy" id="118510"/>
    <lineage>
        <taxon>Eukaryota</taxon>
        <taxon>Viridiplantae</taxon>
        <taxon>Streptophyta</taxon>
        <taxon>Embryophyta</taxon>
        <taxon>Tracheophyta</taxon>
        <taxon>Spermatophyta</taxon>
        <taxon>Magnoliopsida</taxon>
        <taxon>eudicotyledons</taxon>
        <taxon>Gunneridae</taxon>
        <taxon>Pentapetalae</taxon>
        <taxon>asterids</taxon>
        <taxon>campanulids</taxon>
        <taxon>Asterales</taxon>
        <taxon>Asteraceae</taxon>
        <taxon>Asteroideae</taxon>
        <taxon>Anthemideae</taxon>
        <taxon>Anthemidinae</taxon>
        <taxon>Tanacetum</taxon>
    </lineage>
</organism>
<dbReference type="AlphaFoldDB" id="A0A699IV61"/>
<feature type="compositionally biased region" description="Polar residues" evidence="1">
    <location>
        <begin position="271"/>
        <end position="294"/>
    </location>
</feature>
<sequence>HATLYVIDIEKTLKLAEVSRLNMHAKQNDLIMQERKVNIATIDYVALNKLSGHFVKHCVPQKQLSVEQAFWLPISKLVFKIPPVQPESVLKEIPRELPTISLVKDSFNKIRNHVDDFENVVTVRTKVTGQNEGSWGFEHIRKAFNKDVKPFVETIKDYFYMFDQAEIIDYQSMEKSFLDEYSEEAHVDYLKYTHEHADTLREIVEHARALRPLDSDLDSTCQTFTVDENTCPLTRITSTIVVPPKKPILTTVVKKTSPSSNTSGKLKDITNIGSSSKSKNVESKISNNSEPNNN</sequence>
<feature type="region of interest" description="Disordered" evidence="1">
    <location>
        <begin position="253"/>
        <end position="294"/>
    </location>
</feature>
<feature type="non-terminal residue" evidence="2">
    <location>
        <position position="1"/>
    </location>
</feature>
<comment type="caution">
    <text evidence="2">The sequence shown here is derived from an EMBL/GenBank/DDBJ whole genome shotgun (WGS) entry which is preliminary data.</text>
</comment>
<protein>
    <submittedName>
        <fullName evidence="2">Uncharacterized protein</fullName>
    </submittedName>
</protein>
<proteinExistence type="predicted"/>
<name>A0A699IV61_TANCI</name>
<evidence type="ECO:0000256" key="1">
    <source>
        <dbReference type="SAM" id="MobiDB-lite"/>
    </source>
</evidence>
<gene>
    <name evidence="2" type="ORF">Tci_560613</name>
</gene>
<evidence type="ECO:0000313" key="2">
    <source>
        <dbReference type="EMBL" id="GEZ88640.1"/>
    </source>
</evidence>